<sequence length="111" mass="12077">MQRVRVSVDTNTPIEDGDIPQLRFLRVLVTVLAGVMIVGLLVLISLIVISFRAEQPQFPTLPDTITLPKDARPMSVTGGTGWFLVVTEDGRALVYTAGGTLKSETRLSLPE</sequence>
<accession>A0A1I1LW98</accession>
<dbReference type="AlphaFoldDB" id="A0A1I1LW98"/>
<keyword evidence="3" id="KW-1185">Reference proteome</keyword>
<reference evidence="2 3" key="1">
    <citation type="submission" date="2016-10" db="EMBL/GenBank/DDBJ databases">
        <authorList>
            <person name="de Groot N.N."/>
        </authorList>
    </citation>
    <scope>NUCLEOTIDE SEQUENCE [LARGE SCALE GENOMIC DNA]</scope>
    <source>
        <strain evidence="2 3">DSM 29619</strain>
    </source>
</reference>
<keyword evidence="1" id="KW-0472">Membrane</keyword>
<keyword evidence="1" id="KW-0812">Transmembrane</keyword>
<dbReference type="Pfam" id="PF20082">
    <property type="entry name" value="DUF6476"/>
    <property type="match status" value="1"/>
</dbReference>
<evidence type="ECO:0000256" key="1">
    <source>
        <dbReference type="SAM" id="Phobius"/>
    </source>
</evidence>
<dbReference type="Proteomes" id="UP000231644">
    <property type="component" value="Unassembled WGS sequence"/>
</dbReference>
<name>A0A1I1LW98_9RHOB</name>
<organism evidence="2 3">
    <name type="scientific">Pseudooceanicola nitratireducens</name>
    <dbReference type="NCBI Taxonomy" id="517719"/>
    <lineage>
        <taxon>Bacteria</taxon>
        <taxon>Pseudomonadati</taxon>
        <taxon>Pseudomonadota</taxon>
        <taxon>Alphaproteobacteria</taxon>
        <taxon>Rhodobacterales</taxon>
        <taxon>Paracoccaceae</taxon>
        <taxon>Pseudooceanicola</taxon>
    </lineage>
</organism>
<protein>
    <submittedName>
        <fullName evidence="2">Uncharacterized protein</fullName>
    </submittedName>
</protein>
<proteinExistence type="predicted"/>
<evidence type="ECO:0000313" key="3">
    <source>
        <dbReference type="Proteomes" id="UP000231644"/>
    </source>
</evidence>
<dbReference type="EMBL" id="FOLX01000001">
    <property type="protein sequence ID" value="SFC77404.1"/>
    <property type="molecule type" value="Genomic_DNA"/>
</dbReference>
<keyword evidence="1" id="KW-1133">Transmembrane helix</keyword>
<dbReference type="STRING" id="517719.SAMN05421762_2153"/>
<dbReference type="InterPro" id="IPR045519">
    <property type="entry name" value="DUF6476"/>
</dbReference>
<gene>
    <name evidence="2" type="ORF">SAMN05421762_2153</name>
</gene>
<dbReference type="OrthoDB" id="7872651at2"/>
<evidence type="ECO:0000313" key="2">
    <source>
        <dbReference type="EMBL" id="SFC77404.1"/>
    </source>
</evidence>
<feature type="transmembrane region" description="Helical" evidence="1">
    <location>
        <begin position="27"/>
        <end position="49"/>
    </location>
</feature>